<feature type="chain" id="PRO_5022032087" evidence="1">
    <location>
        <begin position="36"/>
        <end position="144"/>
    </location>
</feature>
<keyword evidence="3" id="KW-1185">Reference proteome</keyword>
<reference evidence="2 3" key="1">
    <citation type="submission" date="2019-06" db="EMBL/GenBank/DDBJ databases">
        <title>Sequencing the genomes of 1000 actinobacteria strains.</title>
        <authorList>
            <person name="Klenk H.-P."/>
        </authorList>
    </citation>
    <scope>NUCLEOTIDE SEQUENCE [LARGE SCALE GENOMIC DNA]</scope>
    <source>
        <strain evidence="2 3">DSM 103495</strain>
    </source>
</reference>
<evidence type="ECO:0000313" key="3">
    <source>
        <dbReference type="Proteomes" id="UP000316331"/>
    </source>
</evidence>
<dbReference type="Proteomes" id="UP000316331">
    <property type="component" value="Unassembled WGS sequence"/>
</dbReference>
<keyword evidence="1" id="KW-0732">Signal</keyword>
<proteinExistence type="predicted"/>
<comment type="caution">
    <text evidence="2">The sequence shown here is derived from an EMBL/GenBank/DDBJ whole genome shotgun (WGS) entry which is preliminary data.</text>
</comment>
<accession>A0A543EVS1</accession>
<dbReference type="AlphaFoldDB" id="A0A543EVS1"/>
<dbReference type="EMBL" id="VFPG01000002">
    <property type="protein sequence ID" value="TQM25671.1"/>
    <property type="molecule type" value="Genomic_DNA"/>
</dbReference>
<sequence length="144" mass="13452">MVRGTFKNAGRKLIAGVLPFAAAVALVGVAAPAQAAPVQAPAPVVQQVAEPAQVVAAGSGIPLEEIATNPEAKNSDPLANGAAAGAAAGAAGSGALAAASCLPGFIVLAVPCGIAGAINGAIIGTVVGLLVGAIAPEAVPQVLP</sequence>
<feature type="signal peptide" evidence="1">
    <location>
        <begin position="1"/>
        <end position="35"/>
    </location>
</feature>
<evidence type="ECO:0000313" key="2">
    <source>
        <dbReference type="EMBL" id="TQM25671.1"/>
    </source>
</evidence>
<protein>
    <submittedName>
        <fullName evidence="2">Uncharacterized protein</fullName>
    </submittedName>
</protein>
<name>A0A543EVS1_9NOCA</name>
<evidence type="ECO:0000256" key="1">
    <source>
        <dbReference type="SAM" id="SignalP"/>
    </source>
</evidence>
<organism evidence="2 3">
    <name type="scientific">Nocardia bhagyanarayanae</name>
    <dbReference type="NCBI Taxonomy" id="1215925"/>
    <lineage>
        <taxon>Bacteria</taxon>
        <taxon>Bacillati</taxon>
        <taxon>Actinomycetota</taxon>
        <taxon>Actinomycetes</taxon>
        <taxon>Mycobacteriales</taxon>
        <taxon>Nocardiaceae</taxon>
        <taxon>Nocardia</taxon>
    </lineage>
</organism>
<gene>
    <name evidence="2" type="ORF">FB390_5829</name>
</gene>